<sequence length="110" mass="12430">MKMGSADKKSKFGTSIERALNQKSADKVCEGVKKRLMDAVVAEIEDRGYTNSEVASMTRVQSSRVKELKEKRGDGFQLETLLRMAITLKMDIEIVSFWNNDEVKARVKIS</sequence>
<accession>A0A3B8DHT8</accession>
<evidence type="ECO:0000259" key="1">
    <source>
        <dbReference type="Pfam" id="PF13744"/>
    </source>
</evidence>
<dbReference type="InterPro" id="IPR039554">
    <property type="entry name" value="HigA2-like_HTH"/>
</dbReference>
<gene>
    <name evidence="2" type="ORF">CPT_Seifer_001</name>
</gene>
<feature type="domain" description="HigA2-like helix-turn-helix" evidence="1">
    <location>
        <begin position="32"/>
        <end position="95"/>
    </location>
</feature>
<dbReference type="Proteomes" id="UP000282620">
    <property type="component" value="Segment"/>
</dbReference>
<evidence type="ECO:0000313" key="3">
    <source>
        <dbReference type="Proteomes" id="UP000282620"/>
    </source>
</evidence>
<protein>
    <submittedName>
        <fullName evidence="2">Helix turn helix containing protein</fullName>
    </submittedName>
</protein>
<dbReference type="GO" id="GO:0003677">
    <property type="term" value="F:DNA binding"/>
    <property type="evidence" value="ECO:0007669"/>
    <property type="project" value="InterPro"/>
</dbReference>
<keyword evidence="3" id="KW-1185">Reference proteome</keyword>
<name>A0A3B8DHT8_9CAUD</name>
<organism evidence="2 3">
    <name type="scientific">Klebsiella phage Seifer</name>
    <dbReference type="NCBI Taxonomy" id="2315475"/>
    <lineage>
        <taxon>Viruses</taxon>
        <taxon>Duplodnaviria</taxon>
        <taxon>Heunggongvirae</taxon>
        <taxon>Uroviricota</taxon>
        <taxon>Caudoviricetes</taxon>
        <taxon>Casjensviridae</taxon>
        <taxon>Yonseivirus</taxon>
        <taxon>Yonseivirus seifer</taxon>
    </lineage>
</organism>
<proteinExistence type="predicted"/>
<reference evidence="3" key="1">
    <citation type="submission" date="2018-08" db="EMBL/GenBank/DDBJ databases">
        <title>Complete Genome of Klebsiella pneumoniae Siphophage Seifer.</title>
        <authorList>
            <person name="Salazar A.J."/>
            <person name="Lessor L."/>
            <person name="O'Leary C.J."/>
            <person name="Gill J."/>
            <person name="Liu M."/>
        </authorList>
    </citation>
    <scope>NUCLEOTIDE SEQUENCE [LARGE SCALE GENOMIC DNA]</scope>
</reference>
<dbReference type="Pfam" id="PF13744">
    <property type="entry name" value="HTH_37"/>
    <property type="match status" value="1"/>
</dbReference>
<evidence type="ECO:0000313" key="2">
    <source>
        <dbReference type="EMBL" id="AYJ72783.1"/>
    </source>
</evidence>
<dbReference type="Gene3D" id="1.10.260.40">
    <property type="entry name" value="lambda repressor-like DNA-binding domains"/>
    <property type="match status" value="1"/>
</dbReference>
<dbReference type="EMBL" id="MH817999">
    <property type="protein sequence ID" value="AYJ72783.1"/>
    <property type="molecule type" value="Genomic_DNA"/>
</dbReference>
<dbReference type="InterPro" id="IPR010982">
    <property type="entry name" value="Lambda_DNA-bd_dom_sf"/>
</dbReference>
<dbReference type="SUPFAM" id="SSF47413">
    <property type="entry name" value="lambda repressor-like DNA-binding domains"/>
    <property type="match status" value="1"/>
</dbReference>